<dbReference type="SUPFAM" id="SSF54695">
    <property type="entry name" value="POZ domain"/>
    <property type="match status" value="1"/>
</dbReference>
<evidence type="ECO:0000259" key="1">
    <source>
        <dbReference type="PROSITE" id="PS50097"/>
    </source>
</evidence>
<dbReference type="InterPro" id="IPR000210">
    <property type="entry name" value="BTB/POZ_dom"/>
</dbReference>
<dbReference type="GO" id="GO:0030544">
    <property type="term" value="F:Hsp70 protein binding"/>
    <property type="evidence" value="ECO:0007669"/>
    <property type="project" value="TreeGrafter"/>
</dbReference>
<dbReference type="Pfam" id="PF25794">
    <property type="entry name" value="SACS"/>
    <property type="match status" value="2"/>
</dbReference>
<dbReference type="PROSITE" id="PS50097">
    <property type="entry name" value="BTB"/>
    <property type="match status" value="1"/>
</dbReference>
<dbReference type="Pfam" id="PF00651">
    <property type="entry name" value="BTB"/>
    <property type="match status" value="1"/>
</dbReference>
<dbReference type="InterPro" id="IPR036890">
    <property type="entry name" value="HATPase_C_sf"/>
</dbReference>
<reference evidence="2 3" key="1">
    <citation type="submission" date="2018-06" db="EMBL/GenBank/DDBJ databases">
        <title>Comparative genomics reveals the genomic features of Rhizophagus irregularis, R. cerebriforme, R. diaphanum and Gigaspora rosea, and their symbiotic lifestyle signature.</title>
        <authorList>
            <person name="Morin E."/>
            <person name="San Clemente H."/>
            <person name="Chen E.C.H."/>
            <person name="De La Providencia I."/>
            <person name="Hainaut M."/>
            <person name="Kuo A."/>
            <person name="Kohler A."/>
            <person name="Murat C."/>
            <person name="Tang N."/>
            <person name="Roy S."/>
            <person name="Loubradou J."/>
            <person name="Henrissat B."/>
            <person name="Grigoriev I.V."/>
            <person name="Corradi N."/>
            <person name="Roux C."/>
            <person name="Martin F.M."/>
        </authorList>
    </citation>
    <scope>NUCLEOTIDE SEQUENCE [LARGE SCALE GENOMIC DNA]</scope>
    <source>
        <strain evidence="2 3">DAOM 194757</strain>
    </source>
</reference>
<name>A0A397W4Y2_9GLOM</name>
<dbReference type="SUPFAM" id="SSF55874">
    <property type="entry name" value="ATPase domain of HSP90 chaperone/DNA topoisomerase II/histidine kinase"/>
    <property type="match status" value="1"/>
</dbReference>
<dbReference type="OrthoDB" id="6359816at2759"/>
<accession>A0A397W4Y2</accession>
<dbReference type="Proteomes" id="UP000266673">
    <property type="component" value="Unassembled WGS sequence"/>
</dbReference>
<evidence type="ECO:0000313" key="2">
    <source>
        <dbReference type="EMBL" id="RIB26446.1"/>
    </source>
</evidence>
<evidence type="ECO:0000313" key="3">
    <source>
        <dbReference type="Proteomes" id="UP000266673"/>
    </source>
</evidence>
<gene>
    <name evidence="2" type="ORF">C2G38_2267605</name>
</gene>
<dbReference type="Gene3D" id="3.30.710.10">
    <property type="entry name" value="Potassium Channel Kv1.1, Chain A"/>
    <property type="match status" value="1"/>
</dbReference>
<dbReference type="NCBIfam" id="NF047352">
    <property type="entry name" value="P_loop_sacsin"/>
    <property type="match status" value="1"/>
</dbReference>
<keyword evidence="3" id="KW-1185">Reference proteome</keyword>
<dbReference type="InterPro" id="IPR011333">
    <property type="entry name" value="SKP1/BTB/POZ_sf"/>
</dbReference>
<protein>
    <recommendedName>
        <fullName evidence="1">BTB domain-containing protein</fullName>
    </recommendedName>
</protein>
<organism evidence="2 3">
    <name type="scientific">Gigaspora rosea</name>
    <dbReference type="NCBI Taxonomy" id="44941"/>
    <lineage>
        <taxon>Eukaryota</taxon>
        <taxon>Fungi</taxon>
        <taxon>Fungi incertae sedis</taxon>
        <taxon>Mucoromycota</taxon>
        <taxon>Glomeromycotina</taxon>
        <taxon>Glomeromycetes</taxon>
        <taxon>Diversisporales</taxon>
        <taxon>Gigasporaceae</taxon>
        <taxon>Gigaspora</taxon>
    </lineage>
</organism>
<feature type="domain" description="BTB" evidence="1">
    <location>
        <begin position="2144"/>
        <end position="2202"/>
    </location>
</feature>
<dbReference type="EMBL" id="QKWP01000136">
    <property type="protein sequence ID" value="RIB26446.1"/>
    <property type="molecule type" value="Genomic_DNA"/>
</dbReference>
<dbReference type="InterPro" id="IPR058210">
    <property type="entry name" value="SACS/Nov_dom"/>
</dbReference>
<sequence length="2385" mass="278945">MDEEFEDFNPGEEYAIRIKNILTEYPEGSQILREILQNTDDAQSSEQVFILDDNTYPSEKLFDPNLSRFQRPALLSVNNSIFEEDDFKSLLSLANSGKMDKCDKIGVMGIGFNSIFHITDICSFISGSSYVLIDPHGRGYCNKPKGQRGTKANFVKNNMKMKYPDQFEPFSVALNNNPLEGYYKGTIFRYPLRTDKDVKDSKIAEKKYSIEQISFYEIKKGSREREFIYEIKMINAKEILEKRNLLAYNIKNKQESEIIYQMEFCQESTQNATKIESKSSKWQVVNYIANKNDEKYKEFNVNARDCKFIPVVRLAARIDDVSKNEGRLYCFLPLPDIEDDFSISINGCFAALDDILRRKGLWNKYLFEHVIPIAWKIFLNEIKNYVPSEEIYTLWPIPKNENSHGLETRHCLWANLLQNVINQLDDDMQVFRGPSGYLSIKNGKSLRIYYENERLNDIDYHERLLLLGYILQVKNVYKLHRLPLLLIENETFTAFNSRNCGESYYVASKEEHSLIEEKFKEKIVNNNIGEEVSSILRNHAKNNEDINIEILSEAEFAKIFNKNIMFHNIKRSESSDDPDEVIIEENKKEWLNKIWTHFQQTNRNLANFLDVHLLPIDTIDNDGYVTLRKLGARQKCLCYPSQNSIFHDIVPILSLLGSIFINKDFEEFLRNRKLKNYVIEIDDISSVLSSLEENHSFPSNLVEINLSSPQDENLCGPIISPSTFLETHTSEDICFLLESVLENNKIYEKSHSLLEYINDNYEKENFADNNLWIKIKTEAWIPIKDSREHYRFLKPSDCRDRLQEAFQHSEMPIVDCLITNDNLCQFFEWDKKPDITVILGKLGQLFIRIKSQTNLTKWVQVSEHNKENYSQLLEKLGVKQKLDALDYSEILQSLNIQNDNVMEILEHLSKEDINLEGVLIPNMNGVMKAYIDIFFNDINKNNKELIEKHREILTHHKITSELAKKLRIKNFKEDYILKNKMVVFDAEILTCKFSNALEGFDQDIMVFQEFLKNADDSAICNVDCNKKPNKIGKDGLGFISCYNLTDLPQLISRDRIVLFDPQKKFFPDNKCGSIFYFDDYRKEDKNHIINMFEDQFEPYLKLNTNMFKLDFNGKEFGGTLFRLPLRIAESNISNKINSIDSIKVSLNAIKDDIASYLIFLRNIKSVKVYEKTSPESEKLLWKAEVKENDSNRKFFGQVSQEFQLAIQLTELAEEDFYSEKNIKWLICSDSVSKNNSIPSNTWGVVAISISDIYNKLYTKGRYFSYLPLEWTTGLSINLHSNNWALTPGRNKFDWNHREKLYSILEKVFPPIHVKLLTEYVKYIAKEQENADWQFISEFWPILKNKESLEYKYIQEVLKLICEGTHKIFWSSSEGGSYVNFRQNCFIDKNTPIIINKFLNESGYHTVLLDTEYLKEFEKLGFTPQKVNPKFVREILKSKRFVLDLSDLELSWSLLSYILEDELYEELMGITLVPLFGNGFGQFGKTYYIAPFEQFELFPKTGANHFISIDDLIDKGLKEKFLNKKFLEATNIKSFSELTIRDFLIEELNNDPELDWDPNSHVIPNQMWLNKIWGYILNNSLKFYESFPLLEIYNPSNPNQHKLVSLKNATSKPLLVYSNNINNIDIVRILANLGIRFTNHQYNKELENYILNLEPYNILSIIQKYQCEENLLDNNEAKEILCKYFCENLILHNEDNMDEDNIEEHLPHNEDEISILKELHIWPTHTIESENIVYKSISDSNTYLVPTPFKFPPLNKRRAYYYNIKYPNMLLESLDAKKQSKLNYIKDVISDITSIPEQMQNEYLQFLIDIFSDNENLDEIKNYIKDLKIIPNKTFGLDRARDLFDLDIELFKSIYEDSNRVLLIDLQNNQKFKEILNEFGFKNYITPEIFIECAKDIQTNFEQYQNDSSKLEKILKSADMAINYFYKNQSEQKFSKDMLDKLSKIKFIPTSKKFLESYLHSYEGGEIQSFENLCHSEHKSLAWTQLSIFNDDPNPEVLDNYSSLGLPTTTKTICHLKIIQQTVSESDKWKEIDNNGEKLFKAIKDIYEELLKRLDNNPDEFTFCFPKDDPLFLNSIDPFDSKSWQKKTVDPYLLKYEKLLIFAGAILFPHWKPKSTDTNIFMSNSQQLSKSFIEFLSQGNQIPFNNVLFYIGHEKQEIYANSSILVCVVPCFRKIFSNQNTKFEQSYEDIEPNSFKVLLKWLYGENFSQAIKIVGNNELAQVFGDLLLLSDKFELELLKDLIEDNLVNYINENLSFNTFKVVKYLADKHKLQVKGTNEILGGYNPVGWDNSNGSTFINCDDSFIFLLKNDNSQDSILSRVITTESAICCDTELGPVFGDTDLMLIDNFNQDGGCCSLKSYYENHIRENNEEEYFSVEEFEIFQIYK</sequence>
<dbReference type="PANTHER" id="PTHR15600:SF42">
    <property type="entry name" value="SACSIN"/>
    <property type="match status" value="1"/>
</dbReference>
<dbReference type="PANTHER" id="PTHR15600">
    <property type="entry name" value="SACSIN"/>
    <property type="match status" value="1"/>
</dbReference>
<dbReference type="InterPro" id="IPR052972">
    <property type="entry name" value="Sacsin_chaperone_reg"/>
</dbReference>
<dbReference type="SMART" id="SM00225">
    <property type="entry name" value="BTB"/>
    <property type="match status" value="1"/>
</dbReference>
<comment type="caution">
    <text evidence="2">The sequence shown here is derived from an EMBL/GenBank/DDBJ whole genome shotgun (WGS) entry which is preliminary data.</text>
</comment>
<proteinExistence type="predicted"/>